<gene>
    <name evidence="1" type="ORF">M8818_006047</name>
</gene>
<sequence>MRSYLTSLAAIAASIPFIDAHGYVSGIVVGGKWQSGWNPSYQYSSTAPAVAGWTTTVTDNGFVTPADYAGPDIICHKGATAAPTSVAVAAGSTIGLEWTVWPDSHKGPVLDYLASCPGDDCTSVDKSALEFFKIDAGGYINSTGNGGSWASDQLIANNNTWTLTIPSNLKPGGYVLRHEIIALHSAGSTDGAQNYPQCINLKVTGSGTVLPTDTVKGTALYKATDPGILINIYQTLTSYTIPGPAIPSALKAAAKRGMAFVA</sequence>
<dbReference type="Proteomes" id="UP001320706">
    <property type="component" value="Unassembled WGS sequence"/>
</dbReference>
<protein>
    <submittedName>
        <fullName evidence="1">Uncharacterized protein</fullName>
    </submittedName>
</protein>
<comment type="caution">
    <text evidence="1">The sequence shown here is derived from an EMBL/GenBank/DDBJ whole genome shotgun (WGS) entry which is preliminary data.</text>
</comment>
<proteinExistence type="predicted"/>
<dbReference type="EMBL" id="JAMKPW020000038">
    <property type="protein sequence ID" value="KAK8200732.1"/>
    <property type="molecule type" value="Genomic_DNA"/>
</dbReference>
<reference evidence="1" key="1">
    <citation type="submission" date="2024-02" db="EMBL/GenBank/DDBJ databases">
        <title>Metagenome Assembled Genome of Zalaria obscura JY119.</title>
        <authorList>
            <person name="Vighnesh L."/>
            <person name="Jagadeeshwari U."/>
            <person name="Venkata Ramana C."/>
            <person name="Sasikala C."/>
        </authorList>
    </citation>
    <scope>NUCLEOTIDE SEQUENCE</scope>
    <source>
        <strain evidence="1">JY119</strain>
    </source>
</reference>
<evidence type="ECO:0000313" key="1">
    <source>
        <dbReference type="EMBL" id="KAK8200732.1"/>
    </source>
</evidence>
<keyword evidence="2" id="KW-1185">Reference proteome</keyword>
<organism evidence="1 2">
    <name type="scientific">Zalaria obscura</name>
    <dbReference type="NCBI Taxonomy" id="2024903"/>
    <lineage>
        <taxon>Eukaryota</taxon>
        <taxon>Fungi</taxon>
        <taxon>Dikarya</taxon>
        <taxon>Ascomycota</taxon>
        <taxon>Pezizomycotina</taxon>
        <taxon>Dothideomycetes</taxon>
        <taxon>Dothideomycetidae</taxon>
        <taxon>Dothideales</taxon>
        <taxon>Zalariaceae</taxon>
        <taxon>Zalaria</taxon>
    </lineage>
</organism>
<accession>A0ACC3S6V5</accession>
<name>A0ACC3S6V5_9PEZI</name>
<evidence type="ECO:0000313" key="2">
    <source>
        <dbReference type="Proteomes" id="UP001320706"/>
    </source>
</evidence>